<dbReference type="InterPro" id="IPR003507">
    <property type="entry name" value="S66_fam"/>
</dbReference>
<feature type="domain" description="LD-carboxypeptidase C-terminal" evidence="4">
    <location>
        <begin position="215"/>
        <end position="337"/>
    </location>
</feature>
<dbReference type="InterPro" id="IPR040449">
    <property type="entry name" value="Peptidase_S66_N"/>
</dbReference>
<keyword evidence="6" id="KW-1185">Reference proteome</keyword>
<dbReference type="CDD" id="cd07062">
    <property type="entry name" value="Peptidase_S66_mccF_like"/>
    <property type="match status" value="1"/>
</dbReference>
<dbReference type="Gene3D" id="3.50.30.60">
    <property type="entry name" value="LD-carboxypeptidase A C-terminal domain-like"/>
    <property type="match status" value="1"/>
</dbReference>
<protein>
    <submittedName>
        <fullName evidence="5">Putative MccF-like protein (Microcin C7 resistance)</fullName>
    </submittedName>
</protein>
<dbReference type="HOGENOM" id="CLU_034346_1_0_12"/>
<dbReference type="PIRSF" id="PIRSF028757">
    <property type="entry name" value="LD-carboxypeptidase"/>
    <property type="match status" value="1"/>
</dbReference>
<keyword evidence="2" id="KW-0378">Hydrolase</keyword>
<evidence type="ECO:0000313" key="5">
    <source>
        <dbReference type="EMBL" id="AFG36989.1"/>
    </source>
</evidence>
<dbReference type="InterPro" id="IPR027478">
    <property type="entry name" value="LdcA_N"/>
</dbReference>
<evidence type="ECO:0000259" key="4">
    <source>
        <dbReference type="Pfam" id="PF17676"/>
    </source>
</evidence>
<proteinExistence type="inferred from homology"/>
<dbReference type="SUPFAM" id="SSF141986">
    <property type="entry name" value="LD-carboxypeptidase A C-terminal domain-like"/>
    <property type="match status" value="1"/>
</dbReference>
<dbReference type="Gene3D" id="3.40.50.10740">
    <property type="entry name" value="Class I glutamine amidotransferase-like"/>
    <property type="match status" value="1"/>
</dbReference>
<dbReference type="GO" id="GO:0016787">
    <property type="term" value="F:hydrolase activity"/>
    <property type="evidence" value="ECO:0007669"/>
    <property type="project" value="UniProtKB-KW"/>
</dbReference>
<evidence type="ECO:0000256" key="2">
    <source>
        <dbReference type="ARBA" id="ARBA00022801"/>
    </source>
</evidence>
<dbReference type="SUPFAM" id="SSF52317">
    <property type="entry name" value="Class I glutamine amidotransferase-like"/>
    <property type="match status" value="1"/>
</dbReference>
<dbReference type="PANTHER" id="PTHR30237:SF4">
    <property type="entry name" value="LD-CARBOXYPEPTIDASE C-TERMINAL DOMAIN-CONTAINING PROTEIN"/>
    <property type="match status" value="1"/>
</dbReference>
<organism evidence="5 6">
    <name type="scientific">Spirochaeta africana (strain ATCC 700263 / DSM 8902 / Z-7692)</name>
    <dbReference type="NCBI Taxonomy" id="889378"/>
    <lineage>
        <taxon>Bacteria</taxon>
        <taxon>Pseudomonadati</taxon>
        <taxon>Spirochaetota</taxon>
        <taxon>Spirochaetia</taxon>
        <taxon>Spirochaetales</taxon>
        <taxon>Spirochaetaceae</taxon>
        <taxon>Spirochaeta</taxon>
    </lineage>
</organism>
<dbReference type="InterPro" id="IPR029062">
    <property type="entry name" value="Class_I_gatase-like"/>
</dbReference>
<accession>H9UHJ6</accession>
<dbReference type="eggNOG" id="COG1619">
    <property type="taxonomic scope" value="Bacteria"/>
</dbReference>
<dbReference type="InterPro" id="IPR027461">
    <property type="entry name" value="Carboxypeptidase_A_C_sf"/>
</dbReference>
<dbReference type="InterPro" id="IPR040921">
    <property type="entry name" value="Peptidase_S66C"/>
</dbReference>
<name>H9UHJ6_SPIAZ</name>
<dbReference type="Pfam" id="PF17676">
    <property type="entry name" value="Peptidase_S66C"/>
    <property type="match status" value="1"/>
</dbReference>
<dbReference type="Pfam" id="PF02016">
    <property type="entry name" value="Peptidase_S66"/>
    <property type="match status" value="1"/>
</dbReference>
<evidence type="ECO:0000313" key="6">
    <source>
        <dbReference type="Proteomes" id="UP000007383"/>
    </source>
</evidence>
<comment type="similarity">
    <text evidence="1">Belongs to the peptidase S66 family.</text>
</comment>
<dbReference type="PANTHER" id="PTHR30237">
    <property type="entry name" value="MURAMOYLTETRAPEPTIDE CARBOXYPEPTIDASE"/>
    <property type="match status" value="1"/>
</dbReference>
<gene>
    <name evidence="5" type="ordered locus">Spiaf_0900</name>
</gene>
<dbReference type="KEGG" id="sfc:Spiaf_0900"/>
<dbReference type="Proteomes" id="UP000007383">
    <property type="component" value="Chromosome"/>
</dbReference>
<dbReference type="AlphaFoldDB" id="H9UHJ6"/>
<reference evidence="6" key="1">
    <citation type="journal article" date="2013" name="Stand. Genomic Sci.">
        <title>Complete genome sequence of the halophilic bacterium Spirochaeta africana type strain (Z-7692(T)) from the alkaline Lake Magadi in the East African Rift.</title>
        <authorList>
            <person name="Liolos K."/>
            <person name="Abt B."/>
            <person name="Scheuner C."/>
            <person name="Teshima H."/>
            <person name="Held B."/>
            <person name="Lapidus A."/>
            <person name="Nolan M."/>
            <person name="Lucas S."/>
            <person name="Deshpande S."/>
            <person name="Cheng J.F."/>
            <person name="Tapia R."/>
            <person name="Goodwin L.A."/>
            <person name="Pitluck S."/>
            <person name="Pagani I."/>
            <person name="Ivanova N."/>
            <person name="Mavromatis K."/>
            <person name="Mikhailova N."/>
            <person name="Huntemann M."/>
            <person name="Pati A."/>
            <person name="Chen A."/>
            <person name="Palaniappan K."/>
            <person name="Land M."/>
            <person name="Rohde M."/>
            <person name="Tindall B.J."/>
            <person name="Detter J.C."/>
            <person name="Goker M."/>
            <person name="Bristow J."/>
            <person name="Eisen J.A."/>
            <person name="Markowitz V."/>
            <person name="Hugenholtz P."/>
            <person name="Woyke T."/>
            <person name="Klenk H.P."/>
            <person name="Kyrpides N.C."/>
        </authorList>
    </citation>
    <scope>NUCLEOTIDE SEQUENCE</scope>
    <source>
        <strain evidence="6">ATCC 700263 / DSM 8902 / Z-7692</strain>
    </source>
</reference>
<dbReference type="PATRIC" id="fig|889378.3.peg.897"/>
<evidence type="ECO:0000256" key="1">
    <source>
        <dbReference type="ARBA" id="ARBA00010233"/>
    </source>
</evidence>
<evidence type="ECO:0000259" key="3">
    <source>
        <dbReference type="Pfam" id="PF02016"/>
    </source>
</evidence>
<sequence>MAEQPVEYPMIKPQRLQSGDTIALVSPSWGGPSYFPDVFDNGVRCLQEDFGLRVREFPTARMPADTIYQHPELRARDINDAFADPKVRGIITSIGGDDSIRILPFLDLDAIKANPKLIMGYSDSTAFLAYLNLHGLVTFHGPSVMAGFSYLRNFPEAMAEYQQVLLQNQAISLRPFPQWADSYQPWGPAEHIGQVAELRSDDIGHRWIQHGAKSSGRLWGGNIEVLEMMKATLAWPAPDFWQNRVLFLETSEDKPSPVQVGFMLRNYGMQGVFNAISGLLVARPKGYTSQEKAELDQEILRIVAGEFGADHLNIITNLDLGHTDPRHILPYGIPIELDPGTETLQLLEPPFV</sequence>
<dbReference type="EMBL" id="CP003282">
    <property type="protein sequence ID" value="AFG36989.1"/>
    <property type="molecule type" value="Genomic_DNA"/>
</dbReference>
<feature type="domain" description="LD-carboxypeptidase N-terminal" evidence="3">
    <location>
        <begin position="22"/>
        <end position="141"/>
    </location>
</feature>
<dbReference type="STRING" id="889378.Spiaf_0900"/>